<evidence type="ECO:0000313" key="2">
    <source>
        <dbReference type="Proteomes" id="UP001500729"/>
    </source>
</evidence>
<reference evidence="1 2" key="1">
    <citation type="journal article" date="2019" name="Int. J. Syst. Evol. Microbiol.">
        <title>The Global Catalogue of Microorganisms (GCM) 10K type strain sequencing project: providing services to taxonomists for standard genome sequencing and annotation.</title>
        <authorList>
            <consortium name="The Broad Institute Genomics Platform"/>
            <consortium name="The Broad Institute Genome Sequencing Center for Infectious Disease"/>
            <person name="Wu L."/>
            <person name="Ma J."/>
        </authorList>
    </citation>
    <scope>NUCLEOTIDE SEQUENCE [LARGE SCALE GENOMIC DNA]</scope>
    <source>
        <strain evidence="1 2">JCM 10303</strain>
    </source>
</reference>
<dbReference type="RefSeq" id="WP_231850011.1">
    <property type="nucleotide sequence ID" value="NZ_BAAAGS010000011.1"/>
</dbReference>
<dbReference type="EMBL" id="BAAAGS010000011">
    <property type="protein sequence ID" value="GAA0522690.1"/>
    <property type="molecule type" value="Genomic_DNA"/>
</dbReference>
<accession>A0ABN1CNM3</accession>
<keyword evidence="2" id="KW-1185">Reference proteome</keyword>
<dbReference type="Proteomes" id="UP001500729">
    <property type="component" value="Unassembled WGS sequence"/>
</dbReference>
<sequence>MNKAAHGCVLREVGRSSAGGDARGGLHWPGEAFNAGYLAARLTGADAATAAGSARTLTAAVIRHPLAIVDHSVVPGE</sequence>
<organism evidence="1 2">
    <name type="scientific">Saccharopolyspora erythraea</name>
    <name type="common">Streptomyces erythraeus</name>
    <dbReference type="NCBI Taxonomy" id="1836"/>
    <lineage>
        <taxon>Bacteria</taxon>
        <taxon>Bacillati</taxon>
        <taxon>Actinomycetota</taxon>
        <taxon>Actinomycetes</taxon>
        <taxon>Pseudonocardiales</taxon>
        <taxon>Pseudonocardiaceae</taxon>
        <taxon>Saccharopolyspora</taxon>
    </lineage>
</organism>
<evidence type="ECO:0000313" key="1">
    <source>
        <dbReference type="EMBL" id="GAA0522690.1"/>
    </source>
</evidence>
<protein>
    <submittedName>
        <fullName evidence="1">Uncharacterized protein</fullName>
    </submittedName>
</protein>
<name>A0ABN1CNM3_SACER</name>
<comment type="caution">
    <text evidence="1">The sequence shown here is derived from an EMBL/GenBank/DDBJ whole genome shotgun (WGS) entry which is preliminary data.</text>
</comment>
<proteinExistence type="predicted"/>
<gene>
    <name evidence="1" type="ORF">GCM10009533_22390</name>
</gene>